<keyword evidence="3" id="KW-0813">Transport</keyword>
<dbReference type="GO" id="GO:0022857">
    <property type="term" value="F:transmembrane transporter activity"/>
    <property type="evidence" value="ECO:0007669"/>
    <property type="project" value="InterPro"/>
</dbReference>
<evidence type="ECO:0000256" key="3">
    <source>
        <dbReference type="ARBA" id="ARBA00022448"/>
    </source>
</evidence>
<dbReference type="PROSITE" id="PS01303">
    <property type="entry name" value="BCCT"/>
    <property type="match status" value="1"/>
</dbReference>
<gene>
    <name evidence="9" type="primary">betT</name>
    <name evidence="9" type="ORF">KILIM_037_00090</name>
</gene>
<dbReference type="GO" id="GO:0005886">
    <property type="term" value="C:plasma membrane"/>
    <property type="evidence" value="ECO:0007669"/>
    <property type="project" value="UniProtKB-SubCell"/>
</dbReference>
<feature type="transmembrane region" description="Helical" evidence="8">
    <location>
        <begin position="99"/>
        <end position="120"/>
    </location>
</feature>
<comment type="caution">
    <text evidence="9">The sequence shown here is derived from an EMBL/GenBank/DDBJ whole genome shotgun (WGS) entry which is preliminary data.</text>
</comment>
<dbReference type="PANTHER" id="PTHR30047:SF7">
    <property type="entry name" value="HIGH-AFFINITY CHOLINE TRANSPORT PROTEIN"/>
    <property type="match status" value="1"/>
</dbReference>
<comment type="similarity">
    <text evidence="2">Belongs to the BCCT transporter (TC 2.A.15) family.</text>
</comment>
<organism evidence="9 10">
    <name type="scientific">Kineosphaera limosa NBRC 100340</name>
    <dbReference type="NCBI Taxonomy" id="1184609"/>
    <lineage>
        <taxon>Bacteria</taxon>
        <taxon>Bacillati</taxon>
        <taxon>Actinomycetota</taxon>
        <taxon>Actinomycetes</taxon>
        <taxon>Micrococcales</taxon>
        <taxon>Dermatophilaceae</taxon>
        <taxon>Kineosphaera</taxon>
    </lineage>
</organism>
<evidence type="ECO:0000256" key="4">
    <source>
        <dbReference type="ARBA" id="ARBA00022475"/>
    </source>
</evidence>
<feature type="transmembrane region" description="Helical" evidence="8">
    <location>
        <begin position="20"/>
        <end position="39"/>
    </location>
</feature>
<dbReference type="PANTHER" id="PTHR30047">
    <property type="entry name" value="HIGH-AFFINITY CHOLINE TRANSPORT PROTEIN-RELATED"/>
    <property type="match status" value="1"/>
</dbReference>
<dbReference type="AlphaFoldDB" id="K6WAZ2"/>
<dbReference type="NCBIfam" id="NF007399">
    <property type="entry name" value="PRK09928.1"/>
    <property type="match status" value="1"/>
</dbReference>
<feature type="transmembrane region" description="Helical" evidence="8">
    <location>
        <begin position="270"/>
        <end position="290"/>
    </location>
</feature>
<feature type="transmembrane region" description="Helical" evidence="8">
    <location>
        <begin position="355"/>
        <end position="375"/>
    </location>
</feature>
<evidence type="ECO:0000256" key="7">
    <source>
        <dbReference type="ARBA" id="ARBA00023136"/>
    </source>
</evidence>
<dbReference type="Pfam" id="PF02028">
    <property type="entry name" value="BCCT"/>
    <property type="match status" value="1"/>
</dbReference>
<feature type="transmembrane region" description="Helical" evidence="8">
    <location>
        <begin position="321"/>
        <end position="343"/>
    </location>
</feature>
<dbReference type="InterPro" id="IPR018093">
    <property type="entry name" value="BCCT_CS"/>
</dbReference>
<feature type="transmembrane region" description="Helical" evidence="8">
    <location>
        <begin position="453"/>
        <end position="473"/>
    </location>
</feature>
<keyword evidence="6 8" id="KW-1133">Transmembrane helix</keyword>
<evidence type="ECO:0000256" key="1">
    <source>
        <dbReference type="ARBA" id="ARBA00004651"/>
    </source>
</evidence>
<dbReference type="NCBIfam" id="TIGR00842">
    <property type="entry name" value="bcct"/>
    <property type="match status" value="1"/>
</dbReference>
<dbReference type="EMBL" id="BAHD01000037">
    <property type="protein sequence ID" value="GAB96390.1"/>
    <property type="molecule type" value="Genomic_DNA"/>
</dbReference>
<dbReference type="STRING" id="1184609.KILIM_037_00090"/>
<accession>K6WAZ2</accession>
<evidence type="ECO:0000313" key="10">
    <source>
        <dbReference type="Proteomes" id="UP000008366"/>
    </source>
</evidence>
<evidence type="ECO:0000313" key="9">
    <source>
        <dbReference type="EMBL" id="GAB96390.1"/>
    </source>
</evidence>
<sequence length="688" mass="74754">MSSRSPITGSFQVVAPRTNYIVFLSSLIGILVVAIWAMVAPERAAEVLGVAVEWTAGWFGWFYIALATLVFIFVVGIGLSRYGDVRLGPQHSRPEYSTFSWAAMLFAAGIGTDLMFFSVAEPVIQYLTPPRIEGGTLEAAKEATTWTLFHYGLSGWGMYALMGMAMAYFAYRLDRPLAVRSALYPILGKRLDGPIGHIVDTAAILGTIFGVATSLGIGVVQLNVGLQMLFGIDKGLPAQTVLVVLAVVMAAVSATTGVDKGIRLLSQINVILAIGLALWVLVTGKTQFLLNALVMNVGDLVSSFPSMTAETFAYEQPTEWMSAWTLFFWAWWIAWASFVGLFLARISKGRTIRQFVAGTLIIPFSYIVMWVSIFGNSAIDRIRSGDTAFGALTEAVPEDGFYTLLTYYPGATFLIGLATFVGLLFYVTSADSGALVMANLCSYLPHAEQDGKAWLRIVWAATTGLLTVAMLAVGGIPALQAATVIMGLPFGIVMFFVMFGLFKALRVESHRAESGRHRLPNMFAGRAGGQRETELATTWKGRLERALQRVDDREAHSYLEQIVGPAIAEVTEELRGRGVAAEHETGEDGSQALWIPAADGDTPFVYHVQPESQPVWHVGQRAVAASTEHTIRLEVHLEDGGASYDVMGYSHNQLIHDVLDQYERHLDFVRLAHIEAAGRPSDGGGDGS</sequence>
<reference evidence="9 10" key="1">
    <citation type="submission" date="2012-08" db="EMBL/GenBank/DDBJ databases">
        <title>Whole genome shotgun sequence of Kineosphaera limosa NBRC 100340.</title>
        <authorList>
            <person name="Yoshida I."/>
            <person name="Isaki S."/>
            <person name="Hosoyama A."/>
            <person name="Tsuchikane K."/>
            <person name="Katsumata H."/>
            <person name="Ando Y."/>
            <person name="Ohji S."/>
            <person name="Hamada M."/>
            <person name="Tamura T."/>
            <person name="Yamazoe A."/>
            <person name="Yamazaki S."/>
            <person name="Fujita N."/>
        </authorList>
    </citation>
    <scope>NUCLEOTIDE SEQUENCE [LARGE SCALE GENOMIC DNA]</scope>
    <source>
        <strain evidence="9 10">NBRC 100340</strain>
    </source>
</reference>
<comment type="subcellular location">
    <subcellularLocation>
        <location evidence="1">Cell membrane</location>
        <topology evidence="1">Multi-pass membrane protein</topology>
    </subcellularLocation>
</comment>
<feature type="transmembrane region" description="Helical" evidence="8">
    <location>
        <begin position="407"/>
        <end position="427"/>
    </location>
</feature>
<feature type="transmembrane region" description="Helical" evidence="8">
    <location>
        <begin position="148"/>
        <end position="171"/>
    </location>
</feature>
<keyword evidence="7 8" id="KW-0472">Membrane</keyword>
<protein>
    <submittedName>
        <fullName evidence="9">Choline transporter</fullName>
    </submittedName>
</protein>
<feature type="transmembrane region" description="Helical" evidence="8">
    <location>
        <begin position="240"/>
        <end position="258"/>
    </location>
</feature>
<feature type="transmembrane region" description="Helical" evidence="8">
    <location>
        <begin position="198"/>
        <end position="220"/>
    </location>
</feature>
<feature type="transmembrane region" description="Helical" evidence="8">
    <location>
        <begin position="59"/>
        <end position="79"/>
    </location>
</feature>
<evidence type="ECO:0000256" key="6">
    <source>
        <dbReference type="ARBA" id="ARBA00022989"/>
    </source>
</evidence>
<dbReference type="InterPro" id="IPR000060">
    <property type="entry name" value="BCCT_transptr"/>
</dbReference>
<dbReference type="Proteomes" id="UP000008366">
    <property type="component" value="Unassembled WGS sequence"/>
</dbReference>
<dbReference type="eggNOG" id="COG1292">
    <property type="taxonomic scope" value="Bacteria"/>
</dbReference>
<evidence type="ECO:0000256" key="2">
    <source>
        <dbReference type="ARBA" id="ARBA00005658"/>
    </source>
</evidence>
<proteinExistence type="inferred from homology"/>
<feature type="transmembrane region" description="Helical" evidence="8">
    <location>
        <begin position="479"/>
        <end position="502"/>
    </location>
</feature>
<evidence type="ECO:0000256" key="5">
    <source>
        <dbReference type="ARBA" id="ARBA00022692"/>
    </source>
</evidence>
<keyword evidence="4" id="KW-1003">Cell membrane</keyword>
<keyword evidence="5 8" id="KW-0812">Transmembrane</keyword>
<evidence type="ECO:0000256" key="8">
    <source>
        <dbReference type="SAM" id="Phobius"/>
    </source>
</evidence>
<name>K6WAZ2_9MICO</name>
<dbReference type="RefSeq" id="WP_006592922.1">
    <property type="nucleotide sequence ID" value="NZ_BAHD01000037.1"/>
</dbReference>
<keyword evidence="10" id="KW-1185">Reference proteome</keyword>